<keyword evidence="3" id="KW-1185">Reference proteome</keyword>
<dbReference type="AlphaFoldDB" id="A0A9Q0Y3Q7"/>
<sequence length="280" mass="29354">SGKAALSRRAPLDGSLLPATAAAAAAAALAAGAALPSCRRRLLPPELLLGPAEGPSVPPRPGGRVPVRLVDYRGGDPFERRLLRRAGKKRSGARHAWATPDRRRRRFFFFFWRLFGAAPPPLPRRDCLSFGALGVRRGLWSGCCGATGDLGRGIRARLRLQRLFRRAAGPGGADSEPAAAAAAAAAAPRSRAPRAQTLPPPLAMPQRMGELASSEPVPSGGRLAWLWILPLTLSGFLGAAWGASSLGAPHIHHFHGGGGSKHPSVPIAIYRSPASLRGGH</sequence>
<organism evidence="2 3">
    <name type="scientific">Phrynocephalus forsythii</name>
    <dbReference type="NCBI Taxonomy" id="171643"/>
    <lineage>
        <taxon>Eukaryota</taxon>
        <taxon>Metazoa</taxon>
        <taxon>Chordata</taxon>
        <taxon>Craniata</taxon>
        <taxon>Vertebrata</taxon>
        <taxon>Euteleostomi</taxon>
        <taxon>Lepidosauria</taxon>
        <taxon>Squamata</taxon>
        <taxon>Bifurcata</taxon>
        <taxon>Unidentata</taxon>
        <taxon>Episquamata</taxon>
        <taxon>Toxicofera</taxon>
        <taxon>Iguania</taxon>
        <taxon>Acrodonta</taxon>
        <taxon>Agamidae</taxon>
        <taxon>Agaminae</taxon>
        <taxon>Phrynocephalus</taxon>
    </lineage>
</organism>
<comment type="caution">
    <text evidence="2">The sequence shown here is derived from an EMBL/GenBank/DDBJ whole genome shotgun (WGS) entry which is preliminary data.</text>
</comment>
<name>A0A9Q0Y3Q7_9SAUR</name>
<feature type="region of interest" description="Disordered" evidence="1">
    <location>
        <begin position="169"/>
        <end position="205"/>
    </location>
</feature>
<feature type="non-terminal residue" evidence="2">
    <location>
        <position position="1"/>
    </location>
</feature>
<evidence type="ECO:0000313" key="2">
    <source>
        <dbReference type="EMBL" id="KAJ7341266.1"/>
    </source>
</evidence>
<reference evidence="2" key="1">
    <citation type="journal article" date="2023" name="DNA Res.">
        <title>Chromosome-level genome assembly of Phrynocephalus forsythii using third-generation DNA sequencing and Hi-C analysis.</title>
        <authorList>
            <person name="Qi Y."/>
            <person name="Zhao W."/>
            <person name="Zhao Y."/>
            <person name="Niu C."/>
            <person name="Cao S."/>
            <person name="Zhang Y."/>
        </authorList>
    </citation>
    <scope>NUCLEOTIDE SEQUENCE</scope>
    <source>
        <tissue evidence="2">Muscle</tissue>
    </source>
</reference>
<feature type="compositionally biased region" description="Low complexity" evidence="1">
    <location>
        <begin position="173"/>
        <end position="195"/>
    </location>
</feature>
<feature type="non-terminal residue" evidence="2">
    <location>
        <position position="280"/>
    </location>
</feature>
<evidence type="ECO:0000256" key="1">
    <source>
        <dbReference type="SAM" id="MobiDB-lite"/>
    </source>
</evidence>
<accession>A0A9Q0Y3Q7</accession>
<proteinExistence type="predicted"/>
<dbReference type="EMBL" id="JAPFRF010000002">
    <property type="protein sequence ID" value="KAJ7341266.1"/>
    <property type="molecule type" value="Genomic_DNA"/>
</dbReference>
<gene>
    <name evidence="2" type="ORF">JRQ81_005168</name>
</gene>
<evidence type="ECO:0000313" key="3">
    <source>
        <dbReference type="Proteomes" id="UP001142489"/>
    </source>
</evidence>
<protein>
    <submittedName>
        <fullName evidence="2">Uncharacterized protein</fullName>
    </submittedName>
</protein>
<dbReference type="Proteomes" id="UP001142489">
    <property type="component" value="Unassembled WGS sequence"/>
</dbReference>